<sequence length="105" mass="12174">MRPRSLKSPVTHNDTGRLKLSKNPVESVYVSNSNPDSAAPNTPIDTLDPDPSPASRWIWSSRWLDRHLRPQEYVFHTDQMYYHVDPAAWYLDLQLACARTHRCNI</sequence>
<proteinExistence type="predicted"/>
<reference evidence="2" key="1">
    <citation type="submission" date="2023-04" db="EMBL/GenBank/DDBJ databases">
        <title>Phytophthora fragariaefolia NBRC 109709.</title>
        <authorList>
            <person name="Ichikawa N."/>
            <person name="Sato H."/>
            <person name="Tonouchi N."/>
        </authorList>
    </citation>
    <scope>NUCLEOTIDE SEQUENCE</scope>
    <source>
        <strain evidence="2">NBRC 109709</strain>
    </source>
</reference>
<feature type="compositionally biased region" description="Polar residues" evidence="1">
    <location>
        <begin position="29"/>
        <end position="44"/>
    </location>
</feature>
<gene>
    <name evidence="2" type="ORF">Pfra01_001869200</name>
</gene>
<comment type="caution">
    <text evidence="2">The sequence shown here is derived from an EMBL/GenBank/DDBJ whole genome shotgun (WGS) entry which is preliminary data.</text>
</comment>
<name>A0A9W6XW63_9STRA</name>
<evidence type="ECO:0000256" key="1">
    <source>
        <dbReference type="SAM" id="MobiDB-lite"/>
    </source>
</evidence>
<dbReference type="Proteomes" id="UP001165121">
    <property type="component" value="Unassembled WGS sequence"/>
</dbReference>
<evidence type="ECO:0000313" key="3">
    <source>
        <dbReference type="Proteomes" id="UP001165121"/>
    </source>
</evidence>
<evidence type="ECO:0000313" key="2">
    <source>
        <dbReference type="EMBL" id="GMF48405.1"/>
    </source>
</evidence>
<keyword evidence="3" id="KW-1185">Reference proteome</keyword>
<accession>A0A9W6XW63</accession>
<feature type="region of interest" description="Disordered" evidence="1">
    <location>
        <begin position="1"/>
        <end position="51"/>
    </location>
</feature>
<protein>
    <submittedName>
        <fullName evidence="2">Unnamed protein product</fullName>
    </submittedName>
</protein>
<dbReference type="EMBL" id="BSXT01002333">
    <property type="protein sequence ID" value="GMF48405.1"/>
    <property type="molecule type" value="Genomic_DNA"/>
</dbReference>
<dbReference type="AlphaFoldDB" id="A0A9W6XW63"/>
<organism evidence="2 3">
    <name type="scientific">Phytophthora fragariaefolia</name>
    <dbReference type="NCBI Taxonomy" id="1490495"/>
    <lineage>
        <taxon>Eukaryota</taxon>
        <taxon>Sar</taxon>
        <taxon>Stramenopiles</taxon>
        <taxon>Oomycota</taxon>
        <taxon>Peronosporomycetes</taxon>
        <taxon>Peronosporales</taxon>
        <taxon>Peronosporaceae</taxon>
        <taxon>Phytophthora</taxon>
    </lineage>
</organism>